<dbReference type="InterPro" id="IPR000403">
    <property type="entry name" value="PI3/4_kinase_cat_dom"/>
</dbReference>
<dbReference type="InterPro" id="IPR014009">
    <property type="entry name" value="PIK_FAT"/>
</dbReference>
<gene>
    <name evidence="19" type="ORF">FIBRA_00612</name>
</gene>
<dbReference type="RefSeq" id="XP_012177893.1">
    <property type="nucleotide sequence ID" value="XM_012322503.1"/>
</dbReference>
<dbReference type="InParanoid" id="J4GI63"/>
<dbReference type="InterPro" id="IPR021668">
    <property type="entry name" value="TAN"/>
</dbReference>
<comment type="catalytic activity">
    <reaction evidence="14">
        <text>L-threonyl-[protein] + ATP = O-phospho-L-threonyl-[protein] + ADP + H(+)</text>
        <dbReference type="Rhea" id="RHEA:46608"/>
        <dbReference type="Rhea" id="RHEA-COMP:11060"/>
        <dbReference type="Rhea" id="RHEA-COMP:11605"/>
        <dbReference type="ChEBI" id="CHEBI:15378"/>
        <dbReference type="ChEBI" id="CHEBI:30013"/>
        <dbReference type="ChEBI" id="CHEBI:30616"/>
        <dbReference type="ChEBI" id="CHEBI:61977"/>
        <dbReference type="ChEBI" id="CHEBI:456216"/>
        <dbReference type="EC" id="2.7.11.1"/>
    </reaction>
</comment>
<accession>J4GI63</accession>
<keyword evidence="6" id="KW-0723">Serine/threonine-protein kinase</keyword>
<evidence type="ECO:0000256" key="5">
    <source>
        <dbReference type="ARBA" id="ARBA00020288"/>
    </source>
</evidence>
<protein>
    <recommendedName>
        <fullName evidence="4">Serine/threonine-protein kinase TEL1</fullName>
    </recommendedName>
    <alternativeName>
        <fullName evidence="10">ATM homolog</fullName>
    </alternativeName>
    <alternativeName>
        <fullName evidence="12 13">DNA-damage checkpoint kinase TEL1</fullName>
    </alternativeName>
    <alternativeName>
        <fullName evidence="5">Serine/threonine-protein kinase tel1</fullName>
    </alternativeName>
    <alternativeName>
        <fullName evidence="11">Telomere length regulation protein 1</fullName>
    </alternativeName>
</protein>
<evidence type="ECO:0000256" key="14">
    <source>
        <dbReference type="ARBA" id="ARBA00047899"/>
    </source>
</evidence>
<evidence type="ECO:0000256" key="8">
    <source>
        <dbReference type="ARBA" id="ARBA00023242"/>
    </source>
</evidence>
<dbReference type="PROSITE" id="PS51190">
    <property type="entry name" value="FATC"/>
    <property type="match status" value="1"/>
</dbReference>
<evidence type="ECO:0000256" key="13">
    <source>
        <dbReference type="ARBA" id="ARBA00032467"/>
    </source>
</evidence>
<evidence type="ECO:0000313" key="19">
    <source>
        <dbReference type="EMBL" id="CCL98610.1"/>
    </source>
</evidence>
<evidence type="ECO:0000256" key="1">
    <source>
        <dbReference type="ARBA" id="ARBA00004123"/>
    </source>
</evidence>
<dbReference type="SUPFAM" id="SSF48371">
    <property type="entry name" value="ARM repeat"/>
    <property type="match status" value="1"/>
</dbReference>
<evidence type="ECO:0000313" key="20">
    <source>
        <dbReference type="Proteomes" id="UP000006352"/>
    </source>
</evidence>
<name>J4GI63_9APHY</name>
<organism evidence="19 20">
    <name type="scientific">Fibroporia radiculosa</name>
    <dbReference type="NCBI Taxonomy" id="599839"/>
    <lineage>
        <taxon>Eukaryota</taxon>
        <taxon>Fungi</taxon>
        <taxon>Dikarya</taxon>
        <taxon>Basidiomycota</taxon>
        <taxon>Agaricomycotina</taxon>
        <taxon>Agaricomycetes</taxon>
        <taxon>Polyporales</taxon>
        <taxon>Fibroporiaceae</taxon>
        <taxon>Fibroporia</taxon>
    </lineage>
</organism>
<evidence type="ECO:0000256" key="4">
    <source>
        <dbReference type="ARBA" id="ARBA00014619"/>
    </source>
</evidence>
<dbReference type="Gene3D" id="3.30.1010.10">
    <property type="entry name" value="Phosphatidylinositol 3-kinase Catalytic Subunit, Chain A, domain 4"/>
    <property type="match status" value="1"/>
</dbReference>
<evidence type="ECO:0000256" key="15">
    <source>
        <dbReference type="SAM" id="MobiDB-lite"/>
    </source>
</evidence>
<dbReference type="EMBL" id="HE796892">
    <property type="protein sequence ID" value="CCL98610.1"/>
    <property type="molecule type" value="Genomic_DNA"/>
</dbReference>
<dbReference type="SMART" id="SM01342">
    <property type="entry name" value="TAN"/>
    <property type="match status" value="1"/>
</dbReference>
<dbReference type="SUPFAM" id="SSF56112">
    <property type="entry name" value="Protein kinase-like (PK-like)"/>
    <property type="match status" value="1"/>
</dbReference>
<dbReference type="PROSITE" id="PS51189">
    <property type="entry name" value="FAT"/>
    <property type="match status" value="1"/>
</dbReference>
<evidence type="ECO:0000259" key="17">
    <source>
        <dbReference type="PROSITE" id="PS51189"/>
    </source>
</evidence>
<evidence type="ECO:0000256" key="10">
    <source>
        <dbReference type="ARBA" id="ARBA00030020"/>
    </source>
</evidence>
<evidence type="ECO:0000256" key="11">
    <source>
        <dbReference type="ARBA" id="ARBA00030222"/>
    </source>
</evidence>
<dbReference type="OrthoDB" id="381190at2759"/>
<dbReference type="PANTHER" id="PTHR37079">
    <property type="entry name" value="SERINE/THREONINE-PROTEIN KINASE ATM"/>
    <property type="match status" value="1"/>
</dbReference>
<dbReference type="PROSITE" id="PS50290">
    <property type="entry name" value="PI3_4_KINASE_3"/>
    <property type="match status" value="1"/>
</dbReference>
<evidence type="ECO:0000259" key="16">
    <source>
        <dbReference type="PROSITE" id="PS50290"/>
    </source>
</evidence>
<sequence length="2927" mass="329894">MPPRRGTASSGTSLKNVLEHLKSEKVKERQEGLAALRTTFASDSAVLNLDATGDGRAWLAVFQALFTAVGTERAAYIKKGESVVVMRRLGDAASAVRWLVERSVARMNNKVLKSLYLHLLQTMIHKGRLFAPLALDYIKALRCILGWTPHMEHLREELWVRILELGLNVVLGDPIRRRLDEDVDDPNDETEASVATGTDVEMFMDEADEDLGTPSTSTTISQRKRKHRSPDPKGWRGGIFTGSPAPRSQPVTLEQIECMSILALLLRSSSAPLLSSNHTYLCAALFDRLARFIRVYPGDSSLHHDYLLALSAALSHAALNARAGISRFAKDAWDGLLGMWGTKNQRMKQDLVVVLRTLFPYFVEDWAENEEFSHVDFGDGVIKLWQLLNSEAENRWGVNGLSLDSLRLQLVHTGDENEHWAFVAPTVRYGWDFDANQALAWVMLELQADCIEKLYHLVEFAHSTGSSSGRGKRPKLENPITSLLEAIRLKLTSHIRTYHLQVLLFVIHRHWAILHQGLRQEVVSVLLQFVSFEDGIVQSWVFLCLAAIAHADVTCPRNPSSNCVSPSLPFSTTTWDNVWAHSMRRTNVPAVSRAACHTAYVLLCHAETLLTSHRVLAEIETFAKDLDVQGPAFPCDSVCSFLVLSLRVASQDVRLYRMQLEEKALTWLIDSWRVQPVKRLRMPLHTPGDILMLLEGICSLSRRSGLIYAMQLPECSVVEALVEHHQTAVIRDFFLHSRLPPLRKGTPTNDSHLPQATAIDSGAGTLAGSSDTQDLMLPRGRERRISAFLMKNMEELISGGDSHKETSGSVTAEKVRSSLDISLLALSFEATLISNGIRSNRRTIQAACRLIEATVPLISAKRWTLEERTLILAGLEPLVLVDSRHGDVTTWETLVLPDESSGVRQRVLRDIRPAVDCSALQAAAMRRDIQRLIFQSVDVSVLPLLCNKQITKFQVQDVFAELTAALRRVLRIVVGDVDGDESLDAMEVDEKDDFGPVRTSQTLVSSIPTQQGVRGVSLSRLTVDICMTALTVIPILQSTSGEPTRDKDLADMVLSCPDDRFFFMAPAFFDNVREGTLALSASNMHKFLDRFGDLLQRYDFSKSERLQLMVVHFLNSTRNVWLQAAVASGPIGTQIRELWEWFCEMLDKKQVPSWRIRDLLVRFIDDYLAHDPEQNMFMKYDAHHDAVAILDDDDSEHWKERHDDDSDIKGLLPSALLPKLGADVDIRVRFRAAVANARLLRFARKLSQNPSTLYATIKKHLTVTLENYEHMLTRLLCLGNIIIVSSAVRRGPYWHLLETCLHTPLYTKHIESVLTGAAGRLGLPHLSGLFEAYASQLAFSIRQGGYDFLSFPAHLLGYQDKRQCAEASFRAFTPTNLIAHGTRDEKAHGEKLFVNHCRAVQLSKSEGIRACFSDIVGYQIVIWTEEHSDSEDSMQDLEDVLKAVTRDIGDQGDFEALLNQNADAIFAAILRTLGDQDVSPDGPIVYGLSVAGYQDDSIRTFHHLSRYRLANSFASHEPNLPCYCTQTVLESLKWLMTRVPNIDVAAITYHILHQLFADIECSSVLNEQMRLLNGITLWVAANHLHFRDYTLLRTIGNMAASLLAQPDLARASQSILEWCFGLYSAHAAKDTNVPDIFIRVSCLAHMYFQESQNLSLVAIGRDILQWIEEQASALCESNGVLKSQIVQALAAWPQELPPMLQMYRDAMNLHELSSVLGDHRISSNKFRLVRRLRDLTSNEHSSKHDDGAFMQSDFWRLKECIPPAAQLVDDDIDAFASLLIRNHGQVDSFGVVHERHSLQNARVMHRKLSMKKEPSDRSNAAYHAITFSLLTMLDATIIDRIHVAYCTLRTLMSTHALDNSRSWLHGYRGDLHYLQLYSRSSTPRPAVNLYEELASVRFLELSEHFSDWVPQFATLLCDSLSNHDPFYAALVPILRSDIHFAEQVLPVLVQAILAIERSEGSGVLQNSCPIREHLSQYLASILAHDLAHISCLRVLVDIVLHLRFFRPAGSKDALAHDSWLRVDYTLVSLNAIKCGAYTTALLLLELAAEYSDTTSPNANVTEEILFEIYSHIDEPDGFYGIQTHDLRRFLIRRLHHEQQWDKAFRFHGAALEACTSDTNNARGVVEALHSFGFDHLAMTSLGMLSENSEESTSPNAMVYHLGWRTQTWDLPEPLDGHSQGASLYLALRSVYKERNPHTIDQVVHKALTDELMHLRHLGDENLAEVHQVLQNIMCLSQVRFWRAEALHYVKSDLKAGDKKWDDFIRIDRDFEFRNTEAILATRIALVRSARQKEQREQIGNLLSPLCRDLLDLERKCLTCLSEAARHAVSSQIALNAISKAQSLEQSIPLDVSLEFANVLWLMKEPKLAVQSLSELSSDIQSRFSLDNSQDSIQTALLLARLGTWSAEASLRKPSEIMSQCFDPAILILAQHESQSPAVLLSEQAVIFHQYAIFAERQYHIIANSPDALRWRVYVDRKTEEIKQRQHQIQRTQPGTKEHVDLVRLLEKAKAVLRQDRAHFTDHTRSRDSFLARAVDMYSRCLLASDTFDNDSVIRLCSLWLSVFDKPDPALGFGVALDRVPSHKFVFLAHQLAARLSRTSPGQITVNQDLLQKLFGRMCREHPFHSLYQFKGEGGDDLRQDAVMEQVFHLVNVVLHLDRQTKRRTLSIRDYKVIPLASQAGVLEFVQNTSPLNHWLSGAHVRYRPTDISPGEVGKQLSKKHVECNHERGPLLTLFTEIRKKFKPVMRHWFMEKHKTPMSWFAMRLKYARSVATTSIGKLLPVPERVPFRLTADMVDGLGISGTQGVFQRCAEETLRVLRDQSELILTVLEVFKYDPLHSWTASELKVKRAQGSNETSVQLTGEAMRLAIGIDMASGTADEAADRALSAVNRKLDKTLSVEYVVNELVAEATDLGNLAQMYHGGDFVPH</sequence>
<dbReference type="GO" id="GO:0006974">
    <property type="term" value="P:DNA damage response"/>
    <property type="evidence" value="ECO:0007669"/>
    <property type="project" value="UniProtKB-KW"/>
</dbReference>
<dbReference type="Proteomes" id="UP000006352">
    <property type="component" value="Unassembled WGS sequence"/>
</dbReference>
<dbReference type="InterPro" id="IPR038980">
    <property type="entry name" value="ATM_plant"/>
</dbReference>
<reference evidence="19 20" key="1">
    <citation type="journal article" date="2012" name="Appl. Environ. Microbiol.">
        <title>Short-read sequencing for genomic analysis of the brown rot fungus Fibroporia radiculosa.</title>
        <authorList>
            <person name="Tang J.D."/>
            <person name="Perkins A.D."/>
            <person name="Sonstegard T.S."/>
            <person name="Schroeder S.G."/>
            <person name="Burgess S.C."/>
            <person name="Diehl S.V."/>
        </authorList>
    </citation>
    <scope>NUCLEOTIDE SEQUENCE [LARGE SCALE GENOMIC DNA]</scope>
    <source>
        <strain evidence="19 20">TFFH 294</strain>
    </source>
</reference>
<dbReference type="SMART" id="SM01343">
    <property type="entry name" value="FATC"/>
    <property type="match status" value="1"/>
</dbReference>
<dbReference type="FunCoup" id="J4GI63">
    <property type="interactions" value="167"/>
</dbReference>
<dbReference type="GO" id="GO:0004674">
    <property type="term" value="F:protein serine/threonine kinase activity"/>
    <property type="evidence" value="ECO:0007669"/>
    <property type="project" value="UniProtKB-KW"/>
</dbReference>
<dbReference type="GeneID" id="24093521"/>
<evidence type="ECO:0000256" key="3">
    <source>
        <dbReference type="ARBA" id="ARBA00011370"/>
    </source>
</evidence>
<dbReference type="InterPro" id="IPR011009">
    <property type="entry name" value="Kinase-like_dom_sf"/>
</dbReference>
<keyword evidence="8" id="KW-0539">Nucleus</keyword>
<dbReference type="InterPro" id="IPR016024">
    <property type="entry name" value="ARM-type_fold"/>
</dbReference>
<dbReference type="SMART" id="SM00146">
    <property type="entry name" value="PI3Kc"/>
    <property type="match status" value="1"/>
</dbReference>
<feature type="region of interest" description="Disordered" evidence="15">
    <location>
        <begin position="745"/>
        <end position="773"/>
    </location>
</feature>
<dbReference type="Gene3D" id="1.10.1070.11">
    <property type="entry name" value="Phosphatidylinositol 3-/4-kinase, catalytic domain"/>
    <property type="match status" value="1"/>
</dbReference>
<feature type="domain" description="PI3K/PI4K catalytic" evidence="16">
    <location>
        <begin position="2599"/>
        <end position="2879"/>
    </location>
</feature>
<dbReference type="STRING" id="599839.J4GI63"/>
<dbReference type="InterPro" id="IPR036940">
    <property type="entry name" value="PI3/4_kinase_cat_sf"/>
</dbReference>
<comment type="subunit">
    <text evidence="3">Associates with DNA double-strand breaks.</text>
</comment>
<keyword evidence="6" id="KW-0418">Kinase</keyword>
<comment type="function">
    <text evidence="9">Serine/threonine protein kinase which activates checkpoint signaling upon genotoxic stresses such as ionizing radiation (IR), ultraviolet light (UV), or DNA replication stalling, thereby acting as a DNA damage sensor. Recognizes the substrate consensus sequence [ST]-Q. Phosphorylates histone H2A to form H2AS128ph (gamma-H2A) at sites of DNA damage, involved in the regulation of DNA damage response mechanism. Required for the control of telomere length and genome stability.</text>
</comment>
<feature type="domain" description="FATC" evidence="18">
    <location>
        <begin position="2894"/>
        <end position="2927"/>
    </location>
</feature>
<dbReference type="PANTHER" id="PTHR37079:SF4">
    <property type="entry name" value="SERINE_THREONINE-PROTEIN KINASE ATM"/>
    <property type="match status" value="1"/>
</dbReference>
<evidence type="ECO:0000256" key="7">
    <source>
        <dbReference type="ARBA" id="ARBA00022763"/>
    </source>
</evidence>
<keyword evidence="20" id="KW-1185">Reference proteome</keyword>
<feature type="domain" description="FAT" evidence="17">
    <location>
        <begin position="2026"/>
        <end position="2635"/>
    </location>
</feature>
<dbReference type="Pfam" id="PF11640">
    <property type="entry name" value="TAN"/>
    <property type="match status" value="1"/>
</dbReference>
<evidence type="ECO:0000256" key="12">
    <source>
        <dbReference type="ARBA" id="ARBA00031460"/>
    </source>
</evidence>
<evidence type="ECO:0000256" key="9">
    <source>
        <dbReference type="ARBA" id="ARBA00025079"/>
    </source>
</evidence>
<evidence type="ECO:0000256" key="6">
    <source>
        <dbReference type="ARBA" id="ARBA00022527"/>
    </source>
</evidence>
<evidence type="ECO:0000259" key="18">
    <source>
        <dbReference type="PROSITE" id="PS51190"/>
    </source>
</evidence>
<evidence type="ECO:0000256" key="2">
    <source>
        <dbReference type="ARBA" id="ARBA00010769"/>
    </source>
</evidence>
<proteinExistence type="inferred from homology"/>
<keyword evidence="6" id="KW-0808">Transferase</keyword>
<feature type="region of interest" description="Disordered" evidence="15">
    <location>
        <begin position="207"/>
        <end position="248"/>
    </location>
</feature>
<dbReference type="GO" id="GO:0005634">
    <property type="term" value="C:nucleus"/>
    <property type="evidence" value="ECO:0007669"/>
    <property type="project" value="UniProtKB-SubCell"/>
</dbReference>
<keyword evidence="7" id="KW-0227">DNA damage</keyword>
<dbReference type="Pfam" id="PF00454">
    <property type="entry name" value="PI3_PI4_kinase"/>
    <property type="match status" value="2"/>
</dbReference>
<dbReference type="HOGENOM" id="CLU_000178_11_0_1"/>
<comment type="similarity">
    <text evidence="2">Belongs to the PI3/PI4-kinase family. ATM subfamily.</text>
</comment>
<dbReference type="InterPro" id="IPR003152">
    <property type="entry name" value="FATC_dom"/>
</dbReference>
<comment type="subcellular location">
    <subcellularLocation>
        <location evidence="1">Nucleus</location>
    </subcellularLocation>
</comment>
<dbReference type="Pfam" id="PF02260">
    <property type="entry name" value="FATC"/>
    <property type="match status" value="1"/>
</dbReference>